<reference evidence="1 2" key="1">
    <citation type="journal article" date="2023" name="Nucleic Acids Res.">
        <title>The hologenome of Daphnia magna reveals possible DNA methylation and microbiome-mediated evolution of the host genome.</title>
        <authorList>
            <person name="Chaturvedi A."/>
            <person name="Li X."/>
            <person name="Dhandapani V."/>
            <person name="Marshall H."/>
            <person name="Kissane S."/>
            <person name="Cuenca-Cambronero M."/>
            <person name="Asole G."/>
            <person name="Calvet F."/>
            <person name="Ruiz-Romero M."/>
            <person name="Marangio P."/>
            <person name="Guigo R."/>
            <person name="Rago D."/>
            <person name="Mirbahai L."/>
            <person name="Eastwood N."/>
            <person name="Colbourne J.K."/>
            <person name="Zhou J."/>
            <person name="Mallon E."/>
            <person name="Orsini L."/>
        </authorList>
    </citation>
    <scope>NUCLEOTIDE SEQUENCE [LARGE SCALE GENOMIC DNA]</scope>
    <source>
        <strain evidence="1">LRV0_1</strain>
    </source>
</reference>
<comment type="caution">
    <text evidence="1">The sequence shown here is derived from an EMBL/GenBank/DDBJ whole genome shotgun (WGS) entry which is preliminary data.</text>
</comment>
<sequence length="115" mass="13044">MNALRDTIGQVKAGTKWTHQGYLNVYPTSSPPKRKILELNVLKEFQIKCNLTLSEAALRGVIRNIPNQDSEEDLLNLLADQEATKTFKVFLDLWEEPTLRGILKLYESTLLGSDL</sequence>
<evidence type="ECO:0000313" key="1">
    <source>
        <dbReference type="EMBL" id="KAK4023579.1"/>
    </source>
</evidence>
<dbReference type="EMBL" id="JAOYFB010000037">
    <property type="protein sequence ID" value="KAK4023579.1"/>
    <property type="molecule type" value="Genomic_DNA"/>
</dbReference>
<protein>
    <submittedName>
        <fullName evidence="1">Uncharacterized protein</fullName>
    </submittedName>
</protein>
<gene>
    <name evidence="1" type="ORF">OUZ56_008980</name>
</gene>
<organism evidence="1 2">
    <name type="scientific">Daphnia magna</name>
    <dbReference type="NCBI Taxonomy" id="35525"/>
    <lineage>
        <taxon>Eukaryota</taxon>
        <taxon>Metazoa</taxon>
        <taxon>Ecdysozoa</taxon>
        <taxon>Arthropoda</taxon>
        <taxon>Crustacea</taxon>
        <taxon>Branchiopoda</taxon>
        <taxon>Diplostraca</taxon>
        <taxon>Cladocera</taxon>
        <taxon>Anomopoda</taxon>
        <taxon>Daphniidae</taxon>
        <taxon>Daphnia</taxon>
    </lineage>
</organism>
<name>A0ABR0AEM6_9CRUS</name>
<accession>A0ABR0AEM6</accession>
<dbReference type="Proteomes" id="UP001234178">
    <property type="component" value="Unassembled WGS sequence"/>
</dbReference>
<keyword evidence="2" id="KW-1185">Reference proteome</keyword>
<proteinExistence type="predicted"/>
<evidence type="ECO:0000313" key="2">
    <source>
        <dbReference type="Proteomes" id="UP001234178"/>
    </source>
</evidence>